<gene>
    <name evidence="5" type="ORF">SAMN05445756_0904</name>
</gene>
<dbReference type="SMART" id="SM00345">
    <property type="entry name" value="HTH_GNTR"/>
    <property type="match status" value="1"/>
</dbReference>
<evidence type="ECO:0000256" key="1">
    <source>
        <dbReference type="ARBA" id="ARBA00023015"/>
    </source>
</evidence>
<dbReference type="CDD" id="cd07377">
    <property type="entry name" value="WHTH_GntR"/>
    <property type="match status" value="1"/>
</dbReference>
<dbReference type="SUPFAM" id="SSF48008">
    <property type="entry name" value="GntR ligand-binding domain-like"/>
    <property type="match status" value="1"/>
</dbReference>
<reference evidence="5 6" key="1">
    <citation type="submission" date="2017-06" db="EMBL/GenBank/DDBJ databases">
        <authorList>
            <person name="Kim H.J."/>
            <person name="Triplett B.A."/>
        </authorList>
    </citation>
    <scope>NUCLEOTIDE SEQUENCE [LARGE SCALE GENOMIC DNA]</scope>
    <source>
        <strain evidence="5 6">DSM 22179</strain>
    </source>
</reference>
<keyword evidence="1" id="KW-0805">Transcription regulation</keyword>
<evidence type="ECO:0000313" key="5">
    <source>
        <dbReference type="EMBL" id="SNC63428.1"/>
    </source>
</evidence>
<evidence type="ECO:0000259" key="4">
    <source>
        <dbReference type="PROSITE" id="PS50949"/>
    </source>
</evidence>
<dbReference type="InterPro" id="IPR036390">
    <property type="entry name" value="WH_DNA-bd_sf"/>
</dbReference>
<protein>
    <submittedName>
        <fullName evidence="5">DNA-binding transcriptional regulator, GntR family</fullName>
    </submittedName>
</protein>
<accession>A0A212TBK5</accession>
<proteinExistence type="predicted"/>
<dbReference type="PANTHER" id="PTHR43537:SF45">
    <property type="entry name" value="GNTR FAMILY REGULATORY PROTEIN"/>
    <property type="match status" value="1"/>
</dbReference>
<dbReference type="EMBL" id="FYEZ01000001">
    <property type="protein sequence ID" value="SNC63428.1"/>
    <property type="molecule type" value="Genomic_DNA"/>
</dbReference>
<organism evidence="5 6">
    <name type="scientific">Kytococcus aerolatus</name>
    <dbReference type="NCBI Taxonomy" id="592308"/>
    <lineage>
        <taxon>Bacteria</taxon>
        <taxon>Bacillati</taxon>
        <taxon>Actinomycetota</taxon>
        <taxon>Actinomycetes</taxon>
        <taxon>Micrococcales</taxon>
        <taxon>Kytococcaceae</taxon>
        <taxon>Kytococcus</taxon>
    </lineage>
</organism>
<dbReference type="InterPro" id="IPR000524">
    <property type="entry name" value="Tscrpt_reg_HTH_GntR"/>
</dbReference>
<evidence type="ECO:0000256" key="2">
    <source>
        <dbReference type="ARBA" id="ARBA00023125"/>
    </source>
</evidence>
<keyword evidence="3" id="KW-0804">Transcription</keyword>
<evidence type="ECO:0000313" key="6">
    <source>
        <dbReference type="Proteomes" id="UP000198122"/>
    </source>
</evidence>
<dbReference type="Pfam" id="PF07729">
    <property type="entry name" value="FCD"/>
    <property type="match status" value="1"/>
</dbReference>
<dbReference type="SUPFAM" id="SSF46785">
    <property type="entry name" value="Winged helix' DNA-binding domain"/>
    <property type="match status" value="1"/>
</dbReference>
<dbReference type="RefSeq" id="WP_088817827.1">
    <property type="nucleotide sequence ID" value="NZ_FYEZ01000001.1"/>
</dbReference>
<keyword evidence="6" id="KW-1185">Reference proteome</keyword>
<keyword evidence="2 5" id="KW-0238">DNA-binding</keyword>
<evidence type="ECO:0000256" key="3">
    <source>
        <dbReference type="ARBA" id="ARBA00023163"/>
    </source>
</evidence>
<dbReference type="Gene3D" id="1.20.120.530">
    <property type="entry name" value="GntR ligand-binding domain-like"/>
    <property type="match status" value="1"/>
</dbReference>
<dbReference type="SMART" id="SM00895">
    <property type="entry name" value="FCD"/>
    <property type="match status" value="1"/>
</dbReference>
<dbReference type="PRINTS" id="PR00035">
    <property type="entry name" value="HTHGNTR"/>
</dbReference>
<dbReference type="GO" id="GO:0003677">
    <property type="term" value="F:DNA binding"/>
    <property type="evidence" value="ECO:0007669"/>
    <property type="project" value="UniProtKB-KW"/>
</dbReference>
<sequence>MTDASVVPAEAPAGPLVGKVATGAEGCASRLRALVAGGDLAPGEQLVEVALAERFGVSRNTLREGFRVLASEGLLVHRPHRGVFVHSPSVEDVRDLYAARRAVECGALREAELRARGGLAPVEEVDRLEGLVLRAQKAVHEGDFRAVGDLNTEFHRALIAMPGVPTLTEWGERLLARARLAFRSHEVPERLHADFVPRNASLVPLLAAGDFAASARELRGYLATAEEDVVGGILAARRG</sequence>
<dbReference type="PROSITE" id="PS50949">
    <property type="entry name" value="HTH_GNTR"/>
    <property type="match status" value="1"/>
</dbReference>
<feature type="domain" description="HTH gntR-type" evidence="4">
    <location>
        <begin position="21"/>
        <end position="88"/>
    </location>
</feature>
<dbReference type="GO" id="GO:0003700">
    <property type="term" value="F:DNA-binding transcription factor activity"/>
    <property type="evidence" value="ECO:0007669"/>
    <property type="project" value="InterPro"/>
</dbReference>
<dbReference type="Pfam" id="PF00392">
    <property type="entry name" value="GntR"/>
    <property type="match status" value="1"/>
</dbReference>
<dbReference type="AlphaFoldDB" id="A0A212TBK5"/>
<dbReference type="InterPro" id="IPR036388">
    <property type="entry name" value="WH-like_DNA-bd_sf"/>
</dbReference>
<dbReference type="PANTHER" id="PTHR43537">
    <property type="entry name" value="TRANSCRIPTIONAL REGULATOR, GNTR FAMILY"/>
    <property type="match status" value="1"/>
</dbReference>
<dbReference type="Proteomes" id="UP000198122">
    <property type="component" value="Unassembled WGS sequence"/>
</dbReference>
<dbReference type="OrthoDB" id="5243844at2"/>
<name>A0A212TBK5_9MICO</name>
<dbReference type="Gene3D" id="1.10.10.10">
    <property type="entry name" value="Winged helix-like DNA-binding domain superfamily/Winged helix DNA-binding domain"/>
    <property type="match status" value="1"/>
</dbReference>
<dbReference type="InterPro" id="IPR011711">
    <property type="entry name" value="GntR_C"/>
</dbReference>
<dbReference type="InterPro" id="IPR008920">
    <property type="entry name" value="TF_FadR/GntR_C"/>
</dbReference>